<evidence type="ECO:0008006" key="8">
    <source>
        <dbReference type="Google" id="ProtNLM"/>
    </source>
</evidence>
<organism evidence="6 7">
    <name type="scientific">Acaryochloris thomasi RCC1774</name>
    <dbReference type="NCBI Taxonomy" id="1764569"/>
    <lineage>
        <taxon>Bacteria</taxon>
        <taxon>Bacillati</taxon>
        <taxon>Cyanobacteriota</taxon>
        <taxon>Cyanophyceae</taxon>
        <taxon>Acaryochloridales</taxon>
        <taxon>Acaryochloridaceae</taxon>
        <taxon>Acaryochloris</taxon>
        <taxon>Acaryochloris thomasi</taxon>
    </lineage>
</organism>
<protein>
    <recommendedName>
        <fullName evidence="8">MAPEG family protein</fullName>
    </recommendedName>
</protein>
<accession>A0A2W1JRX6</accession>
<dbReference type="Gene3D" id="1.20.120.550">
    <property type="entry name" value="Membrane associated eicosanoid/glutathione metabolism-like domain"/>
    <property type="match status" value="1"/>
</dbReference>
<evidence type="ECO:0000256" key="2">
    <source>
        <dbReference type="ARBA" id="ARBA00022692"/>
    </source>
</evidence>
<evidence type="ECO:0000256" key="3">
    <source>
        <dbReference type="ARBA" id="ARBA00022989"/>
    </source>
</evidence>
<feature type="transmembrane region" description="Helical" evidence="5">
    <location>
        <begin position="6"/>
        <end position="24"/>
    </location>
</feature>
<feature type="transmembrane region" description="Helical" evidence="5">
    <location>
        <begin position="116"/>
        <end position="134"/>
    </location>
</feature>
<keyword evidence="3 5" id="KW-1133">Transmembrane helix</keyword>
<comment type="caution">
    <text evidence="6">The sequence shown here is derived from an EMBL/GenBank/DDBJ whole genome shotgun (WGS) entry which is preliminary data.</text>
</comment>
<evidence type="ECO:0000313" key="6">
    <source>
        <dbReference type="EMBL" id="PZD71547.1"/>
    </source>
</evidence>
<dbReference type="GO" id="GO:0016020">
    <property type="term" value="C:membrane"/>
    <property type="evidence" value="ECO:0007669"/>
    <property type="project" value="UniProtKB-SubCell"/>
</dbReference>
<feature type="transmembrane region" description="Helical" evidence="5">
    <location>
        <begin position="66"/>
        <end position="82"/>
    </location>
</feature>
<reference evidence="6 7" key="1">
    <citation type="journal article" date="2018" name="Sci. Rep.">
        <title>A novel species of the marine cyanobacterium Acaryochloris with a unique pigment content and lifestyle.</title>
        <authorList>
            <person name="Partensky F."/>
            <person name="Six C."/>
            <person name="Ratin M."/>
            <person name="Garczarek L."/>
            <person name="Vaulot D."/>
            <person name="Probert I."/>
            <person name="Calteau A."/>
            <person name="Gourvil P."/>
            <person name="Marie D."/>
            <person name="Grebert T."/>
            <person name="Bouchier C."/>
            <person name="Le Panse S."/>
            <person name="Gachenot M."/>
            <person name="Rodriguez F."/>
            <person name="Garrido J.L."/>
        </authorList>
    </citation>
    <scope>NUCLEOTIDE SEQUENCE [LARGE SCALE GENOMIC DNA]</scope>
    <source>
        <strain evidence="6 7">RCC1774</strain>
    </source>
</reference>
<gene>
    <name evidence="6" type="ORF">C1752_06167</name>
</gene>
<dbReference type="SUPFAM" id="SSF161084">
    <property type="entry name" value="MAPEG domain-like"/>
    <property type="match status" value="1"/>
</dbReference>
<evidence type="ECO:0000313" key="7">
    <source>
        <dbReference type="Proteomes" id="UP000248857"/>
    </source>
</evidence>
<proteinExistence type="predicted"/>
<comment type="subcellular location">
    <subcellularLocation>
        <location evidence="1">Membrane</location>
    </subcellularLocation>
</comment>
<name>A0A2W1JRX6_9CYAN</name>
<evidence type="ECO:0000256" key="5">
    <source>
        <dbReference type="SAM" id="Phobius"/>
    </source>
</evidence>
<dbReference type="InterPro" id="IPR023352">
    <property type="entry name" value="MAPEG-like_dom_sf"/>
</dbReference>
<dbReference type="InterPro" id="IPR001129">
    <property type="entry name" value="Membr-assoc_MAPEG"/>
</dbReference>
<sequence>MTGLPDMTTVLICALILSLWSLPLNYMPTIARFAVGGVEWGLSNRETMPDIPPWAERAERARKNHFENLPMILVVLLIVQITEQANPIINGAAVGIVALRILHGFAYVLGVPLLRSLAFVGSLLSLFVILWQLFN</sequence>
<feature type="transmembrane region" description="Helical" evidence="5">
    <location>
        <begin position="88"/>
        <end position="109"/>
    </location>
</feature>
<dbReference type="EMBL" id="PQWO01000016">
    <property type="protein sequence ID" value="PZD71547.1"/>
    <property type="molecule type" value="Genomic_DNA"/>
</dbReference>
<dbReference type="Proteomes" id="UP000248857">
    <property type="component" value="Unassembled WGS sequence"/>
</dbReference>
<dbReference type="Pfam" id="PF01124">
    <property type="entry name" value="MAPEG"/>
    <property type="match status" value="1"/>
</dbReference>
<dbReference type="PANTHER" id="PTHR35371">
    <property type="entry name" value="INNER MEMBRANE PROTEIN"/>
    <property type="match status" value="1"/>
</dbReference>
<keyword evidence="2 5" id="KW-0812">Transmembrane</keyword>
<evidence type="ECO:0000256" key="4">
    <source>
        <dbReference type="ARBA" id="ARBA00023136"/>
    </source>
</evidence>
<dbReference type="PANTHER" id="PTHR35371:SF1">
    <property type="entry name" value="BLR7753 PROTEIN"/>
    <property type="match status" value="1"/>
</dbReference>
<keyword evidence="4 5" id="KW-0472">Membrane</keyword>
<keyword evidence="7" id="KW-1185">Reference proteome</keyword>
<dbReference type="AlphaFoldDB" id="A0A2W1JRX6"/>
<evidence type="ECO:0000256" key="1">
    <source>
        <dbReference type="ARBA" id="ARBA00004370"/>
    </source>
</evidence>